<dbReference type="GO" id="GO:0005576">
    <property type="term" value="C:extracellular region"/>
    <property type="evidence" value="ECO:0007669"/>
    <property type="project" value="UniProtKB-SubCell"/>
</dbReference>
<evidence type="ECO:0000256" key="12">
    <source>
        <dbReference type="ARBA" id="ARBA00044555"/>
    </source>
</evidence>
<protein>
    <recommendedName>
        <fullName evidence="2">Integrin-binding sialoprotein</fullName>
    </recommendedName>
    <alternativeName>
        <fullName evidence="12">Bone sialoprotein 2</fullName>
    </alternativeName>
    <alternativeName>
        <fullName evidence="11">Bone sialoprotein II</fullName>
    </alternativeName>
    <alternativeName>
        <fullName evidence="10">Cell-binding sialoprotein</fullName>
    </alternativeName>
</protein>
<evidence type="ECO:0000256" key="15">
    <source>
        <dbReference type="SAM" id="MobiDB-lite"/>
    </source>
</evidence>
<feature type="signal peptide" evidence="16">
    <location>
        <begin position="1"/>
        <end position="16"/>
    </location>
</feature>
<feature type="compositionally biased region" description="Basic and acidic residues" evidence="15">
    <location>
        <begin position="114"/>
        <end position="143"/>
    </location>
</feature>
<comment type="subunit">
    <text evidence="14">Monomer. Interacts with integrins; the interaction promotes cell adhesion.</text>
</comment>
<dbReference type="GO" id="GO:0030198">
    <property type="term" value="P:extracellular matrix organization"/>
    <property type="evidence" value="ECO:0007669"/>
    <property type="project" value="TreeGrafter"/>
</dbReference>
<feature type="region of interest" description="Disordered" evidence="15">
    <location>
        <begin position="44"/>
        <end position="213"/>
    </location>
</feature>
<proteinExistence type="predicted"/>
<evidence type="ECO:0000256" key="10">
    <source>
        <dbReference type="ARBA" id="ARBA00032072"/>
    </source>
</evidence>
<keyword evidence="4" id="KW-0597">Phosphoprotein</keyword>
<organism evidence="17 18">
    <name type="scientific">Phrynocephalus forsythii</name>
    <dbReference type="NCBI Taxonomy" id="171643"/>
    <lineage>
        <taxon>Eukaryota</taxon>
        <taxon>Metazoa</taxon>
        <taxon>Chordata</taxon>
        <taxon>Craniata</taxon>
        <taxon>Vertebrata</taxon>
        <taxon>Euteleostomi</taxon>
        <taxon>Lepidosauria</taxon>
        <taxon>Squamata</taxon>
        <taxon>Bifurcata</taxon>
        <taxon>Unidentata</taxon>
        <taxon>Episquamata</taxon>
        <taxon>Toxicofera</taxon>
        <taxon>Iguania</taxon>
        <taxon>Acrodonta</taxon>
        <taxon>Agamidae</taxon>
        <taxon>Agaminae</taxon>
        <taxon>Phrynocephalus</taxon>
    </lineage>
</organism>
<feature type="compositionally biased region" description="Basic and acidic residues" evidence="15">
    <location>
        <begin position="395"/>
        <end position="419"/>
    </location>
</feature>
<evidence type="ECO:0000256" key="2">
    <source>
        <dbReference type="ARBA" id="ARBA00018075"/>
    </source>
</evidence>
<evidence type="ECO:0000313" key="17">
    <source>
        <dbReference type="EMBL" id="KAJ7327155.1"/>
    </source>
</evidence>
<accession>A0A9Q1B1X5</accession>
<feature type="compositionally biased region" description="Low complexity" evidence="15">
    <location>
        <begin position="201"/>
        <end position="213"/>
    </location>
</feature>
<evidence type="ECO:0000256" key="3">
    <source>
        <dbReference type="ARBA" id="ARBA00022525"/>
    </source>
</evidence>
<keyword evidence="5" id="KW-0091">Biomineralization</keyword>
<feature type="region of interest" description="Disordered" evidence="15">
    <location>
        <begin position="344"/>
        <end position="425"/>
    </location>
</feature>
<evidence type="ECO:0000256" key="8">
    <source>
        <dbReference type="ARBA" id="ARBA00022981"/>
    </source>
</evidence>
<evidence type="ECO:0000256" key="13">
    <source>
        <dbReference type="ARBA" id="ARBA00045301"/>
    </source>
</evidence>
<evidence type="ECO:0000256" key="4">
    <source>
        <dbReference type="ARBA" id="ARBA00022553"/>
    </source>
</evidence>
<dbReference type="Pfam" id="PF05432">
    <property type="entry name" value="BSP_II"/>
    <property type="match status" value="1"/>
</dbReference>
<evidence type="ECO:0000256" key="9">
    <source>
        <dbReference type="ARBA" id="ARBA00023180"/>
    </source>
</evidence>
<evidence type="ECO:0000256" key="7">
    <source>
        <dbReference type="ARBA" id="ARBA00022889"/>
    </source>
</evidence>
<comment type="caution">
    <text evidence="17">The sequence shown here is derived from an EMBL/GenBank/DDBJ whole genome shotgun (WGS) entry which is preliminary data.</text>
</comment>
<feature type="region of interest" description="Disordered" evidence="15">
    <location>
        <begin position="445"/>
        <end position="566"/>
    </location>
</feature>
<reference evidence="17" key="1">
    <citation type="journal article" date="2023" name="DNA Res.">
        <title>Chromosome-level genome assembly of Phrynocephalus forsythii using third-generation DNA sequencing and Hi-C analysis.</title>
        <authorList>
            <person name="Qi Y."/>
            <person name="Zhao W."/>
            <person name="Zhao Y."/>
            <person name="Niu C."/>
            <person name="Cao S."/>
            <person name="Zhang Y."/>
        </authorList>
    </citation>
    <scope>NUCLEOTIDE SEQUENCE</scope>
    <source>
        <tissue evidence="17">Muscle</tissue>
    </source>
</reference>
<name>A0A9Q1B1X5_9SAUR</name>
<dbReference type="OrthoDB" id="9041543at2759"/>
<dbReference type="GO" id="GO:0030282">
    <property type="term" value="P:bone mineralization"/>
    <property type="evidence" value="ECO:0007669"/>
    <property type="project" value="TreeGrafter"/>
</dbReference>
<keyword evidence="6" id="KW-0765">Sulfation</keyword>
<dbReference type="PANTHER" id="PTHR10345:SF0">
    <property type="entry name" value="BONE SIALOPROTEIN 2"/>
    <property type="match status" value="1"/>
</dbReference>
<keyword evidence="9" id="KW-0325">Glycoprotein</keyword>
<dbReference type="Proteomes" id="UP001142489">
    <property type="component" value="Unassembled WGS sequence"/>
</dbReference>
<sequence length="594" mass="65589">MKTVLLLLCLLGIACAFSVMKSRYRYFLYRYPFHYPPMKRFQFNSDSSEEGYGGDSSEEEEEEEEEEGGQSNEENAGENEGGKENEEATEAPSEPGTVDKKGVHHAKPPKQVPVRKEPPQKPGKEGGPKKAEKDKAAEKGGKGEEEEDSDENEEEENEEEEEEKVDENGSGVNGTSTNSTAEENGNGGNGEEEEEEEGERNGATTAVPTTLVTTVSPTTEYQDQYETTTEDQWQGRPPLLTHMTPPAKTHGLMIPPLPMVMKMAMRLKQITMGVKTDTLEETLLEHTRMSTAITKVMGMMFMAKITTTINEEKTSKMKTALLCLSLCSLSWAQSEFQAHYKKSKQKCVGEHQKEDNKIVSSATDGADKKHKPRKLSDNLTDAIQETSIGQKHLTGRRDDRKPEDRTSPGRKQNVKEHHGNIRNWDLPQHRLELAVGKENDLARGNAANEIDGSGDIDFPGGVASRHGLTISHEGSDQGKDHQITRDPESGKTDGKSKDGKPTVTKPSKNGTMKIWVKENEVIATQENRKIKGPQSKDYSEVSLKGKANSTNKEPGREAGNALGLSDQEGNLTVRLHSHSRVQSNVSRDLGGKCM</sequence>
<feature type="compositionally biased region" description="Acidic residues" evidence="15">
    <location>
        <begin position="56"/>
        <end position="68"/>
    </location>
</feature>
<gene>
    <name evidence="17" type="ORF">JRQ81_016914</name>
</gene>
<evidence type="ECO:0000256" key="5">
    <source>
        <dbReference type="ARBA" id="ARBA00022591"/>
    </source>
</evidence>
<dbReference type="InterPro" id="IPR008412">
    <property type="entry name" value="IBSP"/>
</dbReference>
<feature type="chain" id="PRO_5040423738" description="Integrin-binding sialoprotein" evidence="16">
    <location>
        <begin position="17"/>
        <end position="594"/>
    </location>
</feature>
<evidence type="ECO:0000256" key="14">
    <source>
        <dbReference type="ARBA" id="ARBA00046591"/>
    </source>
</evidence>
<evidence type="ECO:0000256" key="6">
    <source>
        <dbReference type="ARBA" id="ARBA00022641"/>
    </source>
</evidence>
<keyword evidence="16" id="KW-0732">Signal</keyword>
<feature type="compositionally biased region" description="Acidic residues" evidence="15">
    <location>
        <begin position="144"/>
        <end position="165"/>
    </location>
</feature>
<dbReference type="PANTHER" id="PTHR10345">
    <property type="entry name" value="BONE SIALOPROTEIN 2"/>
    <property type="match status" value="1"/>
</dbReference>
<comment type="function">
    <text evidence="13">Binds tightly to hydroxyapatite. Appears to form an integral part of the mineralized matrix. Probably important to cell-matrix interaction. Promotes adhesion and migration of various cells via the alpha-V/beta-3 integrin receptor (ITGAV:ITGB3).</text>
</comment>
<dbReference type="AlphaFoldDB" id="A0A9Q1B1X5"/>
<keyword evidence="18" id="KW-1185">Reference proteome</keyword>
<evidence type="ECO:0000313" key="18">
    <source>
        <dbReference type="Proteomes" id="UP001142489"/>
    </source>
</evidence>
<dbReference type="PROSITE" id="PS51257">
    <property type="entry name" value="PROKAR_LIPOPROTEIN"/>
    <property type="match status" value="1"/>
</dbReference>
<feature type="compositionally biased region" description="Basic and acidic residues" evidence="15">
    <location>
        <begin position="347"/>
        <end position="357"/>
    </location>
</feature>
<keyword evidence="3" id="KW-0964">Secreted</keyword>
<dbReference type="GO" id="GO:0007155">
    <property type="term" value="P:cell adhesion"/>
    <property type="evidence" value="ECO:0007669"/>
    <property type="project" value="UniProtKB-KW"/>
</dbReference>
<feature type="compositionally biased region" description="Basic and acidic residues" evidence="15">
    <location>
        <begin position="473"/>
        <end position="500"/>
    </location>
</feature>
<dbReference type="EMBL" id="JAPFRF010000007">
    <property type="protein sequence ID" value="KAJ7327155.1"/>
    <property type="molecule type" value="Genomic_DNA"/>
</dbReference>
<evidence type="ECO:0000256" key="11">
    <source>
        <dbReference type="ARBA" id="ARBA00033169"/>
    </source>
</evidence>
<evidence type="ECO:0000256" key="1">
    <source>
        <dbReference type="ARBA" id="ARBA00004613"/>
    </source>
</evidence>
<keyword evidence="7" id="KW-0130">Cell adhesion</keyword>
<evidence type="ECO:0000256" key="16">
    <source>
        <dbReference type="SAM" id="SignalP"/>
    </source>
</evidence>
<feature type="compositionally biased region" description="Polar residues" evidence="15">
    <location>
        <begin position="377"/>
        <end position="389"/>
    </location>
</feature>
<keyword evidence="8" id="KW-0730">Sialic acid</keyword>
<comment type="subcellular location">
    <subcellularLocation>
        <location evidence="1">Secreted</location>
    </subcellularLocation>
</comment>